<dbReference type="Proteomes" id="UP001367316">
    <property type="component" value="Unassembled WGS sequence"/>
</dbReference>
<dbReference type="EMBL" id="JBBPBF010000026">
    <property type="protein sequence ID" value="KAK7608916.1"/>
    <property type="molecule type" value="Genomic_DNA"/>
</dbReference>
<gene>
    <name evidence="2" type="ORF">JOL62DRAFT_579998</name>
</gene>
<evidence type="ECO:0000313" key="3">
    <source>
        <dbReference type="Proteomes" id="UP001367316"/>
    </source>
</evidence>
<feature type="transmembrane region" description="Helical" evidence="1">
    <location>
        <begin position="80"/>
        <end position="101"/>
    </location>
</feature>
<evidence type="ECO:0000313" key="2">
    <source>
        <dbReference type="EMBL" id="KAK7608916.1"/>
    </source>
</evidence>
<keyword evidence="1" id="KW-0472">Membrane</keyword>
<keyword evidence="1" id="KW-0812">Transmembrane</keyword>
<comment type="caution">
    <text evidence="2">The sequence shown here is derived from an EMBL/GenBank/DDBJ whole genome shotgun (WGS) entry which is preliminary data.</text>
</comment>
<keyword evidence="3" id="KW-1185">Reference proteome</keyword>
<keyword evidence="1" id="KW-1133">Transmembrane helix</keyword>
<organism evidence="2 3">
    <name type="scientific">Phyllosticta paracitricarpa</name>
    <dbReference type="NCBI Taxonomy" id="2016321"/>
    <lineage>
        <taxon>Eukaryota</taxon>
        <taxon>Fungi</taxon>
        <taxon>Dikarya</taxon>
        <taxon>Ascomycota</taxon>
        <taxon>Pezizomycotina</taxon>
        <taxon>Dothideomycetes</taxon>
        <taxon>Dothideomycetes incertae sedis</taxon>
        <taxon>Botryosphaeriales</taxon>
        <taxon>Phyllostictaceae</taxon>
        <taxon>Phyllosticta</taxon>
    </lineage>
</organism>
<name>A0ABR1N120_9PEZI</name>
<proteinExistence type="predicted"/>
<sequence>MIGTRWPIFIVPSCWCWYWCWARAEMILLLLANPHRAQGWSWAAADSRRVSFHFAAWCSRCQVVPCEQSSETGPLPDVDVLVVVVVVVSLCFFFVGVEAACGSGTDLQLSGPPEVSTAGDKRLVD</sequence>
<evidence type="ECO:0008006" key="4">
    <source>
        <dbReference type="Google" id="ProtNLM"/>
    </source>
</evidence>
<protein>
    <recommendedName>
        <fullName evidence="4">Secreted protein</fullName>
    </recommendedName>
</protein>
<accession>A0ABR1N120</accession>
<reference evidence="2 3" key="1">
    <citation type="submission" date="2024-04" db="EMBL/GenBank/DDBJ databases">
        <title>Phyllosticta paracitricarpa is synonymous to the EU quarantine fungus P. citricarpa based on phylogenomic analyses.</title>
        <authorList>
            <consortium name="Lawrence Berkeley National Laboratory"/>
            <person name="Van ingen-buijs V.A."/>
            <person name="Van westerhoven A.C."/>
            <person name="Haridas S."/>
            <person name="Skiadas P."/>
            <person name="Martin F."/>
            <person name="Groenewald J.Z."/>
            <person name="Crous P.W."/>
            <person name="Seidl M.F."/>
        </authorList>
    </citation>
    <scope>NUCLEOTIDE SEQUENCE [LARGE SCALE GENOMIC DNA]</scope>
    <source>
        <strain evidence="2 3">CBS 141358</strain>
    </source>
</reference>
<evidence type="ECO:0000256" key="1">
    <source>
        <dbReference type="SAM" id="Phobius"/>
    </source>
</evidence>